<keyword evidence="3" id="KW-1185">Reference proteome</keyword>
<evidence type="ECO:0000256" key="1">
    <source>
        <dbReference type="SAM" id="MobiDB-lite"/>
    </source>
</evidence>
<protein>
    <submittedName>
        <fullName evidence="2">Uncharacterized protein</fullName>
    </submittedName>
</protein>
<dbReference type="RefSeq" id="WP_211339795.1">
    <property type="nucleotide sequence ID" value="NZ_RBIL01000001.1"/>
</dbReference>
<organism evidence="2 3">
    <name type="scientific">Solirubrobacter pauli</name>
    <dbReference type="NCBI Taxonomy" id="166793"/>
    <lineage>
        <taxon>Bacteria</taxon>
        <taxon>Bacillati</taxon>
        <taxon>Actinomycetota</taxon>
        <taxon>Thermoleophilia</taxon>
        <taxon>Solirubrobacterales</taxon>
        <taxon>Solirubrobacteraceae</taxon>
        <taxon>Solirubrobacter</taxon>
    </lineage>
</organism>
<dbReference type="EMBL" id="RBIL01000001">
    <property type="protein sequence ID" value="RKQ90319.1"/>
    <property type="molecule type" value="Genomic_DNA"/>
</dbReference>
<reference evidence="2 3" key="1">
    <citation type="submission" date="2018-10" db="EMBL/GenBank/DDBJ databases">
        <title>Genomic Encyclopedia of Archaeal and Bacterial Type Strains, Phase II (KMG-II): from individual species to whole genera.</title>
        <authorList>
            <person name="Goeker M."/>
        </authorList>
    </citation>
    <scope>NUCLEOTIDE SEQUENCE [LARGE SCALE GENOMIC DNA]</scope>
    <source>
        <strain evidence="2 3">DSM 14954</strain>
    </source>
</reference>
<gene>
    <name evidence="2" type="ORF">C8N24_0120</name>
</gene>
<dbReference type="Proteomes" id="UP000278962">
    <property type="component" value="Unassembled WGS sequence"/>
</dbReference>
<feature type="region of interest" description="Disordered" evidence="1">
    <location>
        <begin position="42"/>
        <end position="62"/>
    </location>
</feature>
<proteinExistence type="predicted"/>
<accession>A0A660L745</accession>
<name>A0A660L745_9ACTN</name>
<evidence type="ECO:0000313" key="2">
    <source>
        <dbReference type="EMBL" id="RKQ90319.1"/>
    </source>
</evidence>
<comment type="caution">
    <text evidence="2">The sequence shown here is derived from an EMBL/GenBank/DDBJ whole genome shotgun (WGS) entry which is preliminary data.</text>
</comment>
<evidence type="ECO:0000313" key="3">
    <source>
        <dbReference type="Proteomes" id="UP000278962"/>
    </source>
</evidence>
<dbReference type="AlphaFoldDB" id="A0A660L745"/>
<sequence>MGRFIADVVFAVELEDVTEGGRRLHELSTLAATLGFELQRGQVREEHPSEPPQSDWTAYAPE</sequence>